<protein>
    <recommendedName>
        <fullName evidence="4">Major facilitator superfamily (MFS) profile domain-containing protein</fullName>
    </recommendedName>
</protein>
<feature type="transmembrane region" description="Helical" evidence="3">
    <location>
        <begin position="108"/>
        <end position="127"/>
    </location>
</feature>
<dbReference type="AlphaFoldDB" id="A0A7R8VEU5"/>
<dbReference type="InterPro" id="IPR036259">
    <property type="entry name" value="MFS_trans_sf"/>
</dbReference>
<dbReference type="Gene3D" id="1.20.1250.20">
    <property type="entry name" value="MFS general substrate transporter like domains"/>
    <property type="match status" value="2"/>
</dbReference>
<dbReference type="SUPFAM" id="SSF103473">
    <property type="entry name" value="MFS general substrate transporter"/>
    <property type="match status" value="1"/>
</dbReference>
<feature type="transmembrane region" description="Helical" evidence="3">
    <location>
        <begin position="532"/>
        <end position="550"/>
    </location>
</feature>
<evidence type="ECO:0000256" key="2">
    <source>
        <dbReference type="SAM" id="MobiDB-lite"/>
    </source>
</evidence>
<gene>
    <name evidence="5" type="ORF">TDIB3V08_LOCUS3494</name>
</gene>
<proteinExistence type="predicted"/>
<evidence type="ECO:0000259" key="4">
    <source>
        <dbReference type="PROSITE" id="PS50850"/>
    </source>
</evidence>
<feature type="transmembrane region" description="Helical" evidence="3">
    <location>
        <begin position="133"/>
        <end position="154"/>
    </location>
</feature>
<sequence length="606" mass="65755">MASARNRTIPTERPSSVGEARPRSRPTENLEASGIEHGTSGSVTKESRPPGHRADGVTYSFGVFYIKFLDYFQEGKGATAWIASILVGVTLCSGPVSSSFVNRFGCRLVTIGGAILGSVCMALSIFAPNVTTLYLTIGVGTGFGFGLIYLPAIVSVTCYFEKYRSLATGIAVCGSGLGTFIFAPLTGILIESLEWQGAMLVISGLVLSCALLGIMFRPLEIEDPLPVSPSPKFLEGNTVNKYELVPSDAITDLHSAAKKNSSEHDLSTAVNGLHRPHSISHFTTIPRTARSQPFHVAKGSGGTDATRLALSQPALLTSPDNRFNFGSQSLRRKNSGIMHRKDIFYRGSLHNIPYHRSAPRLTQDKVAEESQPLKLVVERERTSCCAETRETLREMLDFSLLKDPVFILFTGSNFLTSIGFNMPYLYIVAQAMERGVSENYANYLLSVIGIANLVGRIILGYISDKPWINRLAIYNTCLTLCGLGTAMSAFCRDVWTFAFYASVFGFTIGAYVGLTSVILVDLLGLDKLTNAFGLLLLFQGIASFVGPPIGGFLYDALGSYDYAFYVAGVTIGASGLILFFIPYLQRRTLRTNVKQMLVVVNGNVIV</sequence>
<feature type="transmembrane region" description="Helical" evidence="3">
    <location>
        <begin position="78"/>
        <end position="96"/>
    </location>
</feature>
<keyword evidence="3" id="KW-1133">Transmembrane helix</keyword>
<keyword evidence="3" id="KW-0812">Transmembrane</keyword>
<feature type="transmembrane region" description="Helical" evidence="3">
    <location>
        <begin position="405"/>
        <end position="428"/>
    </location>
</feature>
<feature type="transmembrane region" description="Helical" evidence="3">
    <location>
        <begin position="440"/>
        <end position="459"/>
    </location>
</feature>
<feature type="transmembrane region" description="Helical" evidence="3">
    <location>
        <begin position="562"/>
        <end position="584"/>
    </location>
</feature>
<dbReference type="FunFam" id="1.20.1250.20:FF:000505">
    <property type="entry name" value="Predicted protein"/>
    <property type="match status" value="1"/>
</dbReference>
<dbReference type="InterPro" id="IPR011701">
    <property type="entry name" value="MFS"/>
</dbReference>
<feature type="domain" description="Major facilitator superfamily (MFS) profile" evidence="4">
    <location>
        <begin position="405"/>
        <end position="606"/>
    </location>
</feature>
<accession>A0A7R8VEU5</accession>
<feature type="transmembrane region" description="Helical" evidence="3">
    <location>
        <begin position="497"/>
        <end position="520"/>
    </location>
</feature>
<evidence type="ECO:0000256" key="3">
    <source>
        <dbReference type="SAM" id="Phobius"/>
    </source>
</evidence>
<evidence type="ECO:0000256" key="1">
    <source>
        <dbReference type="ARBA" id="ARBA00004141"/>
    </source>
</evidence>
<dbReference type="Pfam" id="PF07690">
    <property type="entry name" value="MFS_1"/>
    <property type="match status" value="2"/>
</dbReference>
<organism evidence="5">
    <name type="scientific">Timema douglasi</name>
    <name type="common">Walking stick</name>
    <dbReference type="NCBI Taxonomy" id="61478"/>
    <lineage>
        <taxon>Eukaryota</taxon>
        <taxon>Metazoa</taxon>
        <taxon>Ecdysozoa</taxon>
        <taxon>Arthropoda</taxon>
        <taxon>Hexapoda</taxon>
        <taxon>Insecta</taxon>
        <taxon>Pterygota</taxon>
        <taxon>Neoptera</taxon>
        <taxon>Polyneoptera</taxon>
        <taxon>Phasmatodea</taxon>
        <taxon>Timematodea</taxon>
        <taxon>Timematoidea</taxon>
        <taxon>Timematidae</taxon>
        <taxon>Timema</taxon>
    </lineage>
</organism>
<dbReference type="EMBL" id="OA565519">
    <property type="protein sequence ID" value="CAD7197181.1"/>
    <property type="molecule type" value="Genomic_DNA"/>
</dbReference>
<dbReference type="PANTHER" id="PTHR11360:SF284">
    <property type="entry name" value="EG:103B4.3 PROTEIN-RELATED"/>
    <property type="match status" value="1"/>
</dbReference>
<dbReference type="InterPro" id="IPR020846">
    <property type="entry name" value="MFS_dom"/>
</dbReference>
<comment type="subcellular location">
    <subcellularLocation>
        <location evidence="1">Membrane</location>
        <topology evidence="1">Multi-pass membrane protein</topology>
    </subcellularLocation>
</comment>
<dbReference type="CDD" id="cd17352">
    <property type="entry name" value="MFS_MCT_SLC16"/>
    <property type="match status" value="1"/>
</dbReference>
<evidence type="ECO:0000313" key="5">
    <source>
        <dbReference type="EMBL" id="CAD7197181.1"/>
    </source>
</evidence>
<dbReference type="InterPro" id="IPR050327">
    <property type="entry name" value="Proton-linked_MCT"/>
</dbReference>
<feature type="transmembrane region" description="Helical" evidence="3">
    <location>
        <begin position="471"/>
        <end position="491"/>
    </location>
</feature>
<dbReference type="PANTHER" id="PTHR11360">
    <property type="entry name" value="MONOCARBOXYLATE TRANSPORTER"/>
    <property type="match status" value="1"/>
</dbReference>
<dbReference type="GO" id="GO:0008028">
    <property type="term" value="F:monocarboxylic acid transmembrane transporter activity"/>
    <property type="evidence" value="ECO:0007669"/>
    <property type="project" value="TreeGrafter"/>
</dbReference>
<feature type="region of interest" description="Disordered" evidence="2">
    <location>
        <begin position="1"/>
        <end position="51"/>
    </location>
</feature>
<feature type="transmembrane region" description="Helical" evidence="3">
    <location>
        <begin position="196"/>
        <end position="216"/>
    </location>
</feature>
<name>A0A7R8VEU5_TIMDO</name>
<reference evidence="5" key="1">
    <citation type="submission" date="2020-11" db="EMBL/GenBank/DDBJ databases">
        <authorList>
            <person name="Tran Van P."/>
        </authorList>
    </citation>
    <scope>NUCLEOTIDE SEQUENCE</scope>
</reference>
<dbReference type="GO" id="GO:0016020">
    <property type="term" value="C:membrane"/>
    <property type="evidence" value="ECO:0007669"/>
    <property type="project" value="UniProtKB-SubCell"/>
</dbReference>
<feature type="transmembrane region" description="Helical" evidence="3">
    <location>
        <begin position="166"/>
        <end position="190"/>
    </location>
</feature>
<keyword evidence="3" id="KW-0472">Membrane</keyword>
<dbReference type="PROSITE" id="PS50850">
    <property type="entry name" value="MFS"/>
    <property type="match status" value="1"/>
</dbReference>